<dbReference type="EMBL" id="CM042025">
    <property type="protein sequence ID" value="KAI3807446.1"/>
    <property type="molecule type" value="Genomic_DNA"/>
</dbReference>
<proteinExistence type="predicted"/>
<keyword evidence="2" id="KW-1185">Reference proteome</keyword>
<evidence type="ECO:0000313" key="1">
    <source>
        <dbReference type="EMBL" id="KAI3807446.1"/>
    </source>
</evidence>
<evidence type="ECO:0000313" key="2">
    <source>
        <dbReference type="Proteomes" id="UP001056120"/>
    </source>
</evidence>
<dbReference type="Proteomes" id="UP001056120">
    <property type="component" value="Linkage Group LG08"/>
</dbReference>
<comment type="caution">
    <text evidence="1">The sequence shown here is derived from an EMBL/GenBank/DDBJ whole genome shotgun (WGS) entry which is preliminary data.</text>
</comment>
<sequence length="109" mass="12113">MGMGMVMGTSSSGGGDCMRWWWWCPTAEDGDGDGEKPKAVTGEYGLVFVRWCTKVVMVHGGSRCSLAVIGDDDGNGRRRRGDMVVTMVTAGWPQWWLRTRVRVPMVVWV</sequence>
<protein>
    <submittedName>
        <fullName evidence="1">Uncharacterized protein</fullName>
    </submittedName>
</protein>
<organism evidence="1 2">
    <name type="scientific">Smallanthus sonchifolius</name>
    <dbReference type="NCBI Taxonomy" id="185202"/>
    <lineage>
        <taxon>Eukaryota</taxon>
        <taxon>Viridiplantae</taxon>
        <taxon>Streptophyta</taxon>
        <taxon>Embryophyta</taxon>
        <taxon>Tracheophyta</taxon>
        <taxon>Spermatophyta</taxon>
        <taxon>Magnoliopsida</taxon>
        <taxon>eudicotyledons</taxon>
        <taxon>Gunneridae</taxon>
        <taxon>Pentapetalae</taxon>
        <taxon>asterids</taxon>
        <taxon>campanulids</taxon>
        <taxon>Asterales</taxon>
        <taxon>Asteraceae</taxon>
        <taxon>Asteroideae</taxon>
        <taxon>Heliantheae alliance</taxon>
        <taxon>Millerieae</taxon>
        <taxon>Smallanthus</taxon>
    </lineage>
</organism>
<accession>A0ACB9IIX9</accession>
<name>A0ACB9IIX9_9ASTR</name>
<reference evidence="1 2" key="2">
    <citation type="journal article" date="2022" name="Mol. Ecol. Resour.">
        <title>The genomes of chicory, endive, great burdock and yacon provide insights into Asteraceae paleo-polyploidization history and plant inulin production.</title>
        <authorList>
            <person name="Fan W."/>
            <person name="Wang S."/>
            <person name="Wang H."/>
            <person name="Wang A."/>
            <person name="Jiang F."/>
            <person name="Liu H."/>
            <person name="Zhao H."/>
            <person name="Xu D."/>
            <person name="Zhang Y."/>
        </authorList>
    </citation>
    <scope>NUCLEOTIDE SEQUENCE [LARGE SCALE GENOMIC DNA]</scope>
    <source>
        <strain evidence="2">cv. Yunnan</strain>
        <tissue evidence="1">Leaves</tissue>
    </source>
</reference>
<reference evidence="2" key="1">
    <citation type="journal article" date="2022" name="Mol. Ecol. Resour.">
        <title>The genomes of chicory, endive, great burdock and yacon provide insights into Asteraceae palaeo-polyploidization history and plant inulin production.</title>
        <authorList>
            <person name="Fan W."/>
            <person name="Wang S."/>
            <person name="Wang H."/>
            <person name="Wang A."/>
            <person name="Jiang F."/>
            <person name="Liu H."/>
            <person name="Zhao H."/>
            <person name="Xu D."/>
            <person name="Zhang Y."/>
        </authorList>
    </citation>
    <scope>NUCLEOTIDE SEQUENCE [LARGE SCALE GENOMIC DNA]</scope>
    <source>
        <strain evidence="2">cv. Yunnan</strain>
    </source>
</reference>
<gene>
    <name evidence="1" type="ORF">L1987_23374</name>
</gene>